<dbReference type="InterPro" id="IPR013430">
    <property type="entry name" value="Toxin_antidote_HigA"/>
</dbReference>
<dbReference type="PANTHER" id="PTHR36924:SF1">
    <property type="entry name" value="ANTITOXIN HIGA-1"/>
    <property type="match status" value="1"/>
</dbReference>
<protein>
    <submittedName>
        <fullName evidence="3">HigA protein</fullName>
    </submittedName>
</protein>
<evidence type="ECO:0000313" key="3">
    <source>
        <dbReference type="EMBL" id="GAL87819.1"/>
    </source>
</evidence>
<comment type="caution">
    <text evidence="3">The sequence shown here is derived from an EMBL/GenBank/DDBJ whole genome shotgun (WGS) entry which is preliminary data.</text>
</comment>
<accession>A0A098LMT6</accession>
<keyword evidence="4" id="KW-1185">Reference proteome</keyword>
<dbReference type="OrthoDB" id="3174593at2"/>
<name>A0A098LMT6_9FLAO</name>
<dbReference type="Pfam" id="PF01381">
    <property type="entry name" value="HTH_3"/>
    <property type="match status" value="1"/>
</dbReference>
<dbReference type="AlphaFoldDB" id="A0A098LMT6"/>
<evidence type="ECO:0000256" key="1">
    <source>
        <dbReference type="ARBA" id="ARBA00023125"/>
    </source>
</evidence>
<dbReference type="Proteomes" id="UP000030184">
    <property type="component" value="Unassembled WGS sequence"/>
</dbReference>
<keyword evidence="1" id="KW-0238">DNA-binding</keyword>
<proteinExistence type="predicted"/>
<feature type="domain" description="HTH cro/C1-type" evidence="2">
    <location>
        <begin position="28"/>
        <end position="68"/>
    </location>
</feature>
<dbReference type="PROSITE" id="PS50943">
    <property type="entry name" value="HTH_CROC1"/>
    <property type="match status" value="1"/>
</dbReference>
<reference evidence="4" key="1">
    <citation type="journal article" date="2014" name="Genome Announc.">
        <title>Draft Genome Sequence of Marine Flavobacterium Jejuia pallidilutea Strain 11shimoA1 and Pigmentation Mutants.</title>
        <authorList>
            <person name="Takatani N."/>
            <person name="Nakanishi M."/>
            <person name="Meirelles P."/>
            <person name="Mino S."/>
            <person name="Suda W."/>
            <person name="Oshima K."/>
            <person name="Hattori M."/>
            <person name="Ohkuma M."/>
            <person name="Hosokawa M."/>
            <person name="Miyashita K."/>
            <person name="Thompson F.L."/>
            <person name="Niwa A."/>
            <person name="Sawabe T."/>
            <person name="Sawabe T."/>
        </authorList>
    </citation>
    <scope>NUCLEOTIDE SEQUENCE [LARGE SCALE GENOMIC DNA]</scope>
    <source>
        <strain evidence="4">JCM 19538</strain>
    </source>
</reference>
<dbReference type="CDD" id="cd00093">
    <property type="entry name" value="HTH_XRE"/>
    <property type="match status" value="1"/>
</dbReference>
<evidence type="ECO:0000313" key="4">
    <source>
        <dbReference type="Proteomes" id="UP000030184"/>
    </source>
</evidence>
<dbReference type="RefSeq" id="WP_042242363.1">
    <property type="nucleotide sequence ID" value="NZ_BBNR01000004.1"/>
</dbReference>
<dbReference type="InterPro" id="IPR001387">
    <property type="entry name" value="Cro/C1-type_HTH"/>
</dbReference>
<dbReference type="EMBL" id="BBNY01000001">
    <property type="protein sequence ID" value="GAL87819.1"/>
    <property type="molecule type" value="Genomic_DNA"/>
</dbReference>
<evidence type="ECO:0000259" key="2">
    <source>
        <dbReference type="PROSITE" id="PS50943"/>
    </source>
</evidence>
<dbReference type="InterPro" id="IPR010982">
    <property type="entry name" value="Lambda_DNA-bd_dom_sf"/>
</dbReference>
<dbReference type="Gene3D" id="1.10.260.40">
    <property type="entry name" value="lambda repressor-like DNA-binding domains"/>
    <property type="match status" value="1"/>
</dbReference>
<dbReference type="SUPFAM" id="SSF47413">
    <property type="entry name" value="lambda repressor-like DNA-binding domains"/>
    <property type="match status" value="1"/>
</dbReference>
<organism evidence="3 4">
    <name type="scientific">Jejuia pallidilutea</name>
    <dbReference type="NCBI Taxonomy" id="504487"/>
    <lineage>
        <taxon>Bacteria</taxon>
        <taxon>Pseudomonadati</taxon>
        <taxon>Bacteroidota</taxon>
        <taxon>Flavobacteriia</taxon>
        <taxon>Flavobacteriales</taxon>
        <taxon>Flavobacteriaceae</taxon>
        <taxon>Jejuia</taxon>
    </lineage>
</organism>
<dbReference type="PANTHER" id="PTHR36924">
    <property type="entry name" value="ANTITOXIN HIGA-1"/>
    <property type="match status" value="1"/>
</dbReference>
<gene>
    <name evidence="3" type="ORF">JCM19538_2181</name>
</gene>
<dbReference type="GO" id="GO:0003677">
    <property type="term" value="F:DNA binding"/>
    <property type="evidence" value="ECO:0007669"/>
    <property type="project" value="UniProtKB-KW"/>
</dbReference>
<dbReference type="NCBIfam" id="TIGR02607">
    <property type="entry name" value="antidote_HigA"/>
    <property type="match status" value="1"/>
</dbReference>
<sequence>MKKLANVHPGEILNFEFLEPLEITAYRLSKDLKIPQTRISEIIKGKRRITADTALRLSKYFGNSAKFWLGIQNDYDIEEEKESKQKELNEIEHYGNKNVA</sequence>